<dbReference type="KEGG" id="sflv:IC614_02920"/>
<evidence type="ECO:0000313" key="1">
    <source>
        <dbReference type="EMBL" id="QPQ55570.1"/>
    </source>
</evidence>
<accession>A0A7T2LMG2</accession>
<sequence length="117" mass="13235">MTDHPKLTERDADKFVLFDAGWSDRFSRYEVREIEKVTPKLIKLARGGYPGQIKHEKAVAVHESRDVLLLIAQSMAGIHGEYQRRCEAAERDCSARIDAAREAKQKAIARLVEGVSK</sequence>
<reference evidence="1 2" key="1">
    <citation type="submission" date="2020-11" db="EMBL/GenBank/DDBJ databases">
        <title>Genome seq and assembly of Sphingosinicella sp.</title>
        <authorList>
            <person name="Chhetri G."/>
        </authorList>
    </citation>
    <scope>NUCLEOTIDE SEQUENCE [LARGE SCALE GENOMIC DNA]</scope>
    <source>
        <strain evidence="1 2">UDD2</strain>
    </source>
</reference>
<protein>
    <submittedName>
        <fullName evidence="1">Uncharacterized protein</fullName>
    </submittedName>
</protein>
<name>A0A7T2LMG2_9SPHN</name>
<evidence type="ECO:0000313" key="2">
    <source>
        <dbReference type="Proteomes" id="UP000594873"/>
    </source>
</evidence>
<dbReference type="RefSeq" id="WP_200972242.1">
    <property type="nucleotide sequence ID" value="NZ_CP065592.1"/>
</dbReference>
<dbReference type="Proteomes" id="UP000594873">
    <property type="component" value="Chromosome"/>
</dbReference>
<proteinExistence type="predicted"/>
<dbReference type="EMBL" id="CP065592">
    <property type="protein sequence ID" value="QPQ55570.1"/>
    <property type="molecule type" value="Genomic_DNA"/>
</dbReference>
<gene>
    <name evidence="1" type="ORF">IC614_02920</name>
</gene>
<organism evidence="1 2">
    <name type="scientific">Allosphingosinicella flava</name>
    <dbReference type="NCBI Taxonomy" id="2771430"/>
    <lineage>
        <taxon>Bacteria</taxon>
        <taxon>Pseudomonadati</taxon>
        <taxon>Pseudomonadota</taxon>
        <taxon>Alphaproteobacteria</taxon>
        <taxon>Sphingomonadales</taxon>
        <taxon>Sphingomonadaceae</taxon>
        <taxon>Allosphingosinicella</taxon>
    </lineage>
</organism>
<keyword evidence="2" id="KW-1185">Reference proteome</keyword>
<dbReference type="AlphaFoldDB" id="A0A7T2LMG2"/>